<dbReference type="FunFam" id="1.10.630.10:FF:000055">
    <property type="entry name" value="Cytochrome P450 71A26"/>
    <property type="match status" value="1"/>
</dbReference>
<accession>A0A0D9XIZ4</accession>
<reference evidence="14" key="2">
    <citation type="submission" date="2013-12" db="EMBL/GenBank/DDBJ databases">
        <authorList>
            <person name="Yu Y."/>
            <person name="Lee S."/>
            <person name="de Baynast K."/>
            <person name="Wissotski M."/>
            <person name="Liu L."/>
            <person name="Talag J."/>
            <person name="Goicoechea J."/>
            <person name="Angelova A."/>
            <person name="Jetty R."/>
            <person name="Kudrna D."/>
            <person name="Golser W."/>
            <person name="Rivera L."/>
            <person name="Zhang J."/>
            <person name="Wing R."/>
        </authorList>
    </citation>
    <scope>NUCLEOTIDE SEQUENCE</scope>
</reference>
<dbReference type="eggNOG" id="KOG0156">
    <property type="taxonomic scope" value="Eukaryota"/>
</dbReference>
<name>A0A0D9XIZ4_9ORYZ</name>
<dbReference type="HOGENOM" id="CLU_001570_0_2_1"/>
<dbReference type="GO" id="GO:0004497">
    <property type="term" value="F:monooxygenase activity"/>
    <property type="evidence" value="ECO:0007669"/>
    <property type="project" value="UniProtKB-KW"/>
</dbReference>
<evidence type="ECO:0000256" key="3">
    <source>
        <dbReference type="ARBA" id="ARBA00010617"/>
    </source>
</evidence>
<protein>
    <recommendedName>
        <fullName evidence="15">Cytochrome P450</fullName>
    </recommendedName>
</protein>
<dbReference type="Proteomes" id="UP000032180">
    <property type="component" value="Chromosome 10"/>
</dbReference>
<keyword evidence="12" id="KW-0472">Membrane</keyword>
<reference evidence="13 14" key="1">
    <citation type="submission" date="2012-08" db="EMBL/GenBank/DDBJ databases">
        <title>Oryza genome evolution.</title>
        <authorList>
            <person name="Wing R.A."/>
        </authorList>
    </citation>
    <scope>NUCLEOTIDE SEQUENCE</scope>
</reference>
<keyword evidence="5 12" id="KW-0812">Transmembrane</keyword>
<proteinExistence type="inferred from homology"/>
<dbReference type="GO" id="GO:0005506">
    <property type="term" value="F:iron ion binding"/>
    <property type="evidence" value="ECO:0007669"/>
    <property type="project" value="InterPro"/>
</dbReference>
<keyword evidence="4 11" id="KW-0349">Heme</keyword>
<dbReference type="Pfam" id="PF00067">
    <property type="entry name" value="p450"/>
    <property type="match status" value="3"/>
</dbReference>
<evidence type="ECO:0000256" key="10">
    <source>
        <dbReference type="ARBA" id="ARBA00023033"/>
    </source>
</evidence>
<evidence type="ECO:0000256" key="6">
    <source>
        <dbReference type="ARBA" id="ARBA00022723"/>
    </source>
</evidence>
<evidence type="ECO:0000313" key="14">
    <source>
        <dbReference type="Proteomes" id="UP000032180"/>
    </source>
</evidence>
<dbReference type="PANTHER" id="PTHR47955:SF14">
    <property type="entry name" value="OS01G0543600 PROTEIN"/>
    <property type="match status" value="1"/>
</dbReference>
<evidence type="ECO:0000256" key="7">
    <source>
        <dbReference type="ARBA" id="ARBA00022989"/>
    </source>
</evidence>
<feature type="binding site" description="axial binding residue" evidence="11">
    <location>
        <position position="916"/>
    </location>
    <ligand>
        <name>heme</name>
        <dbReference type="ChEBI" id="CHEBI:30413"/>
    </ligand>
    <ligandPart>
        <name>Fe</name>
        <dbReference type="ChEBI" id="CHEBI:18248"/>
    </ligandPart>
</feature>
<dbReference type="AlphaFoldDB" id="A0A0D9XIZ4"/>
<dbReference type="InterPro" id="IPR036396">
    <property type="entry name" value="Cyt_P450_sf"/>
</dbReference>
<evidence type="ECO:0000256" key="2">
    <source>
        <dbReference type="ARBA" id="ARBA00005179"/>
    </source>
</evidence>
<comment type="pathway">
    <text evidence="2">Secondary metabolite biosynthesis.</text>
</comment>
<evidence type="ECO:0000256" key="4">
    <source>
        <dbReference type="ARBA" id="ARBA00022617"/>
    </source>
</evidence>
<keyword evidence="14" id="KW-1185">Reference proteome</keyword>
<evidence type="ECO:0000256" key="11">
    <source>
        <dbReference type="PIRSR" id="PIRSR602401-1"/>
    </source>
</evidence>
<dbReference type="PRINTS" id="PR00385">
    <property type="entry name" value="P450"/>
</dbReference>
<dbReference type="SUPFAM" id="SSF48264">
    <property type="entry name" value="Cytochrome P450"/>
    <property type="match status" value="2"/>
</dbReference>
<dbReference type="CDD" id="cd11072">
    <property type="entry name" value="CYP71-like"/>
    <property type="match status" value="1"/>
</dbReference>
<dbReference type="PANTHER" id="PTHR47955">
    <property type="entry name" value="CYTOCHROME P450 FAMILY 71 PROTEIN"/>
    <property type="match status" value="1"/>
</dbReference>
<keyword evidence="10" id="KW-0503">Monooxygenase</keyword>
<dbReference type="EnsemblPlants" id="LPERR10G05160.1">
    <property type="protein sequence ID" value="LPERR10G05160.1"/>
    <property type="gene ID" value="LPERR10G05160"/>
</dbReference>
<dbReference type="PROSITE" id="PS00086">
    <property type="entry name" value="CYTOCHROME_P450"/>
    <property type="match status" value="1"/>
</dbReference>
<dbReference type="Gene3D" id="1.10.630.10">
    <property type="entry name" value="Cytochrome P450"/>
    <property type="match status" value="2"/>
</dbReference>
<dbReference type="PRINTS" id="PR00463">
    <property type="entry name" value="EP450I"/>
</dbReference>
<evidence type="ECO:0000256" key="12">
    <source>
        <dbReference type="SAM" id="Phobius"/>
    </source>
</evidence>
<keyword evidence="9 11" id="KW-0408">Iron</keyword>
<evidence type="ECO:0000313" key="13">
    <source>
        <dbReference type="EnsemblPlants" id="LPERR10G05160.1"/>
    </source>
</evidence>
<dbReference type="Gramene" id="LPERR10G05160.1">
    <property type="protein sequence ID" value="LPERR10G05160.1"/>
    <property type="gene ID" value="LPERR10G05160"/>
</dbReference>
<keyword evidence="7 12" id="KW-1133">Transmembrane helix</keyword>
<sequence>MAQEISVDIVQQAAGESSAMSIATLLLFPLMMMLILLPLRYFFTRARRNSKLPPSPPALPLIGHGHLIGSLPHVSLRDLARRHGGEDGLMLLRLGAVPTLVASSMRAAREVLGTHDRAFASRPRNVVSDVLLYGPSEVVFQPYGEGWRQARKLVTTHLLNTNKVISFRGNREEELLSKSTNDIVCRAVAGRSVRIEGRDLVFRQLIDKTFTLLGGLNLDSFYPGLAKVAGGVLMLPARRKAEKLRAEWSNLLDKVINEHADEIASAQASHDKSVGGDKHVESDFIHVLLSVQEEYGLTRENIKAILFSMLAAGTDTSYIVLEYTMAELMLHQDVMAKLQAEVRKSVPNGQKFVNEEDLTRMTYLKAVIKETLRINYSLASMEIILANLLHQFDWELPKGVDAIGMTEVFRLTVCRKEKLFLVPSSVIPSRPGYDAAWRGERVDHDPRQTANSSAMLLLPLLFLPLTMTLILLLPLHYIFTTRSAKGKSKLPPSPPALPLIGHAHLIGSLPHVSLRDVARRHGGEDGLMLLRLGVVPTLVASSMRAAQQVLCTHDRSFASRPRAVVSDVLFYGPSEIAFQPYGERWRQAKRLATTHLFNINKVQSFRGIREEEAGLLVDIISRAAETCTVVDMSKLLNKCTNDIMCCAVAGQSIRVNGRDMVFRKLIDQTFKILGGFNLDSFYPGMTNFAGGLLVLSSRRKAKRVRDGWSEVLDKVIDEHAAELADAKRNHDSGDDCRENPEVDFIHVLLSLQEKCALTRENIKAILFEMLGAGTNSPYLTLEFIMAELMLHQDVMAKLQAEVRKSIPKGQKVVHEDDLTSMIYLKAVIKETLRLHPPVPLLVPRMSHEDCEVDGYTIQAGTTLLVNVWAICRDPMYWVAPEEFMPDRFIYNGEIGGVDFRGRDFQFLPFGSGRRMCPAMNYSLASIEIILANLINHFDWEFPSGVDAIDMTERFQVFTCRREKLLLLPSLHGITHPSEH</sequence>
<feature type="transmembrane region" description="Helical" evidence="12">
    <location>
        <begin position="20"/>
        <end position="43"/>
    </location>
</feature>
<evidence type="ECO:0000256" key="5">
    <source>
        <dbReference type="ARBA" id="ARBA00022692"/>
    </source>
</evidence>
<dbReference type="STRING" id="77586.A0A0D9XIZ4"/>
<organism evidence="13 14">
    <name type="scientific">Leersia perrieri</name>
    <dbReference type="NCBI Taxonomy" id="77586"/>
    <lineage>
        <taxon>Eukaryota</taxon>
        <taxon>Viridiplantae</taxon>
        <taxon>Streptophyta</taxon>
        <taxon>Embryophyta</taxon>
        <taxon>Tracheophyta</taxon>
        <taxon>Spermatophyta</taxon>
        <taxon>Magnoliopsida</taxon>
        <taxon>Liliopsida</taxon>
        <taxon>Poales</taxon>
        <taxon>Poaceae</taxon>
        <taxon>BOP clade</taxon>
        <taxon>Oryzoideae</taxon>
        <taxon>Oryzeae</taxon>
        <taxon>Oryzinae</taxon>
        <taxon>Leersia</taxon>
    </lineage>
</organism>
<evidence type="ECO:0008006" key="15">
    <source>
        <dbReference type="Google" id="ProtNLM"/>
    </source>
</evidence>
<dbReference type="GO" id="GO:0016705">
    <property type="term" value="F:oxidoreductase activity, acting on paired donors, with incorporation or reduction of molecular oxygen"/>
    <property type="evidence" value="ECO:0007669"/>
    <property type="project" value="InterPro"/>
</dbReference>
<reference evidence="13" key="3">
    <citation type="submission" date="2015-04" db="UniProtKB">
        <authorList>
            <consortium name="EnsemblPlants"/>
        </authorList>
    </citation>
    <scope>IDENTIFICATION</scope>
</reference>
<comment type="similarity">
    <text evidence="3">Belongs to the cytochrome P450 family.</text>
</comment>
<keyword evidence="8" id="KW-0560">Oxidoreductase</keyword>
<dbReference type="InterPro" id="IPR002401">
    <property type="entry name" value="Cyt_P450_E_grp-I"/>
</dbReference>
<keyword evidence="6 11" id="KW-0479">Metal-binding</keyword>
<dbReference type="InterPro" id="IPR017972">
    <property type="entry name" value="Cyt_P450_CS"/>
</dbReference>
<evidence type="ECO:0000256" key="8">
    <source>
        <dbReference type="ARBA" id="ARBA00023002"/>
    </source>
</evidence>
<evidence type="ECO:0000256" key="9">
    <source>
        <dbReference type="ARBA" id="ARBA00023004"/>
    </source>
</evidence>
<comment type="cofactor">
    <cofactor evidence="1 11">
        <name>heme</name>
        <dbReference type="ChEBI" id="CHEBI:30413"/>
    </cofactor>
</comment>
<dbReference type="InterPro" id="IPR001128">
    <property type="entry name" value="Cyt_P450"/>
</dbReference>
<evidence type="ECO:0000256" key="1">
    <source>
        <dbReference type="ARBA" id="ARBA00001971"/>
    </source>
</evidence>
<dbReference type="GO" id="GO:0020037">
    <property type="term" value="F:heme binding"/>
    <property type="evidence" value="ECO:0007669"/>
    <property type="project" value="InterPro"/>
</dbReference>
<feature type="transmembrane region" description="Helical" evidence="12">
    <location>
        <begin position="456"/>
        <end position="479"/>
    </location>
</feature>